<keyword evidence="16" id="KW-1185">Reference proteome</keyword>
<proteinExistence type="inferred from homology"/>
<evidence type="ECO:0000256" key="13">
    <source>
        <dbReference type="SAM" id="Coils"/>
    </source>
</evidence>
<keyword evidence="7 12" id="KW-0694">RNA-binding</keyword>
<dbReference type="InterPro" id="IPR033114">
    <property type="entry name" value="HNH_CAS9"/>
</dbReference>
<keyword evidence="10" id="KW-0464">Manganese</keyword>
<feature type="compositionally biased region" description="Basic and acidic residues" evidence="14">
    <location>
        <begin position="728"/>
        <end position="744"/>
    </location>
</feature>
<dbReference type="AlphaFoldDB" id="A0A062TYY5"/>
<dbReference type="GO" id="GO:0003677">
    <property type="term" value="F:DNA binding"/>
    <property type="evidence" value="ECO:0007669"/>
    <property type="project" value="UniProtKB-UniRule"/>
</dbReference>
<keyword evidence="5 12" id="KW-0378">Hydrolase</keyword>
<dbReference type="Pfam" id="PF13395">
    <property type="entry name" value="HNH_4"/>
    <property type="match status" value="1"/>
</dbReference>
<evidence type="ECO:0000256" key="11">
    <source>
        <dbReference type="ARBA" id="ARBA00046380"/>
    </source>
</evidence>
<evidence type="ECO:0000256" key="5">
    <source>
        <dbReference type="ARBA" id="ARBA00022801"/>
    </source>
</evidence>
<gene>
    <name evidence="12" type="primary">cas9</name>
    <name evidence="15" type="ORF">HY3_16930</name>
</gene>
<comment type="cofactor">
    <cofactor evidence="1">
        <name>Mg(2+)</name>
        <dbReference type="ChEBI" id="CHEBI:18420"/>
    </cofactor>
</comment>
<dbReference type="eggNOG" id="COG3513">
    <property type="taxonomic scope" value="Bacteria"/>
</dbReference>
<comment type="similarity">
    <text evidence="12">Belongs to the CRISPR-associated Cas9 family.</text>
</comment>
<dbReference type="Gene3D" id="3.30.420.10">
    <property type="entry name" value="Ribonuclease H-like superfamily/Ribonuclease H"/>
    <property type="match status" value="2"/>
</dbReference>
<evidence type="ECO:0000313" key="16">
    <source>
        <dbReference type="Proteomes" id="UP000249123"/>
    </source>
</evidence>
<evidence type="ECO:0000256" key="7">
    <source>
        <dbReference type="ARBA" id="ARBA00022884"/>
    </source>
</evidence>
<keyword evidence="13" id="KW-0175">Coiled coil</keyword>
<dbReference type="GO" id="GO:0003723">
    <property type="term" value="F:RNA binding"/>
    <property type="evidence" value="ECO:0007669"/>
    <property type="project" value="UniProtKB-UniRule"/>
</dbReference>
<evidence type="ECO:0000256" key="10">
    <source>
        <dbReference type="ARBA" id="ARBA00023211"/>
    </source>
</evidence>
<evidence type="ECO:0000256" key="2">
    <source>
        <dbReference type="ARBA" id="ARBA00022722"/>
    </source>
</evidence>
<dbReference type="GO" id="GO:0004519">
    <property type="term" value="F:endonuclease activity"/>
    <property type="evidence" value="ECO:0007669"/>
    <property type="project" value="UniProtKB-UniRule"/>
</dbReference>
<comment type="function">
    <text evidence="12">CRISPR (clustered regularly interspaced short palindromic repeat) is an adaptive immune system that provides protection against mobile genetic elements (viruses, transposable elements and conjugative plasmids). CRISPR clusters contain spacers, sequences complementary to antecedent mobile elements, and target invading nucleic acids. CRISPR clusters are transcribed and processed into CRISPR RNA (crRNA). In type II CRISPR systems correct processing of pre-crRNA requires a trans-encoded small RNA (tracrRNA), endogenous ribonuclease 3 (rnc) and this protein. The tracrRNA serves as a guide for ribonuclease 3-aided processing of pre-crRNA. Subsequently Cas9/crRNA/tracrRNA endonucleolytically cleaves linear or circular dsDNA target complementary to the spacer; Cas9 is inactive in the absence of the 2 guide RNAs (gRNA). Cas9 recognizes the protospacer adjacent motif (PAM) in the CRISPR repeat sequences to help distinguish self versus nonself, as targets within the bacterial CRISPR locus do not have PAMs. PAM recognition is also required for catalytic activity.</text>
</comment>
<keyword evidence="8 12" id="KW-0051">Antiviral defense</keyword>
<evidence type="ECO:0000256" key="1">
    <source>
        <dbReference type="ARBA" id="ARBA00001946"/>
    </source>
</evidence>
<protein>
    <recommendedName>
        <fullName evidence="12">CRISPR-associated endonuclease Cas9</fullName>
        <ecNumber evidence="12">3.1.-.-</ecNumber>
    </recommendedName>
</protein>
<comment type="subunit">
    <text evidence="11 12">Monomer. Binds crRNA and tracrRNA.</text>
</comment>
<dbReference type="EMBL" id="AWFB01000057">
    <property type="protein sequence ID" value="RAN31239.1"/>
    <property type="molecule type" value="Genomic_DNA"/>
</dbReference>
<evidence type="ECO:0000256" key="14">
    <source>
        <dbReference type="SAM" id="MobiDB-lite"/>
    </source>
</evidence>
<dbReference type="HAMAP" id="MF_01480">
    <property type="entry name" value="Cas9"/>
    <property type="match status" value="1"/>
</dbReference>
<feature type="coiled-coil region" evidence="13">
    <location>
        <begin position="516"/>
        <end position="543"/>
    </location>
</feature>
<evidence type="ECO:0000256" key="6">
    <source>
        <dbReference type="ARBA" id="ARBA00022842"/>
    </source>
</evidence>
<comment type="domain">
    <text evidence="12">Has 2 endonuclease domains. The discontinuous RuvC-like domain cleaves the target DNA noncomplementary to crRNA while the HNH nuclease domain cleaves the target DNA complementary to crRNA.</text>
</comment>
<dbReference type="InterPro" id="IPR036397">
    <property type="entry name" value="RNaseH_sf"/>
</dbReference>
<evidence type="ECO:0000256" key="9">
    <source>
        <dbReference type="ARBA" id="ARBA00023125"/>
    </source>
</evidence>
<evidence type="ECO:0000256" key="3">
    <source>
        <dbReference type="ARBA" id="ARBA00022723"/>
    </source>
</evidence>
<dbReference type="InterPro" id="IPR028629">
    <property type="entry name" value="Cas9"/>
</dbReference>
<dbReference type="GO" id="GO:0043571">
    <property type="term" value="P:maintenance of CRISPR repeat elements"/>
    <property type="evidence" value="ECO:0007669"/>
    <property type="project" value="UniProtKB-UniRule"/>
</dbReference>
<keyword evidence="9 12" id="KW-0238">DNA-binding</keyword>
<evidence type="ECO:0000313" key="15">
    <source>
        <dbReference type="EMBL" id="RAN31239.1"/>
    </source>
</evidence>
<keyword evidence="3" id="KW-0479">Metal-binding</keyword>
<keyword evidence="4 12" id="KW-0255">Endonuclease</keyword>
<dbReference type="InterPro" id="IPR041383">
    <property type="entry name" value="RuvC_III"/>
</dbReference>
<evidence type="ECO:0000256" key="12">
    <source>
        <dbReference type="HAMAP-Rule" id="MF_01480"/>
    </source>
</evidence>
<dbReference type="PROSITE" id="PS51749">
    <property type="entry name" value="HNH_CAS9"/>
    <property type="match status" value="1"/>
</dbReference>
<dbReference type="Proteomes" id="UP000249123">
    <property type="component" value="Unassembled WGS sequence"/>
</dbReference>
<dbReference type="GO" id="GO:0046872">
    <property type="term" value="F:metal ion binding"/>
    <property type="evidence" value="ECO:0007669"/>
    <property type="project" value="UniProtKB-UniRule"/>
</dbReference>
<reference evidence="15 16" key="1">
    <citation type="submission" date="2013-04" db="EMBL/GenBank/DDBJ databases">
        <title>Hyphomonas sp. T24B3 Genome Sequencing.</title>
        <authorList>
            <person name="Lai Q."/>
            <person name="Shao Z."/>
        </authorList>
    </citation>
    <scope>NUCLEOTIDE SEQUENCE [LARGE SCALE GENOMIC DNA]</scope>
    <source>
        <strain evidence="15 16">T24B3</strain>
    </source>
</reference>
<feature type="region of interest" description="Disordered" evidence="14">
    <location>
        <begin position="725"/>
        <end position="744"/>
    </location>
</feature>
<keyword evidence="6" id="KW-0460">Magnesium</keyword>
<dbReference type="EC" id="3.1.-.-" evidence="12"/>
<dbReference type="STRING" id="1280941.HY2_16515"/>
<dbReference type="Pfam" id="PF18541">
    <property type="entry name" value="RuvC_III"/>
    <property type="match status" value="1"/>
</dbReference>
<dbReference type="GO" id="GO:0016787">
    <property type="term" value="F:hydrolase activity"/>
    <property type="evidence" value="ECO:0007669"/>
    <property type="project" value="UniProtKB-KW"/>
</dbReference>
<evidence type="ECO:0000256" key="8">
    <source>
        <dbReference type="ARBA" id="ARBA00023118"/>
    </source>
</evidence>
<feature type="active site" description="Proton acceptor for HNH nuclease domain" evidence="12">
    <location>
        <position position="593"/>
    </location>
</feature>
<name>A0A062TYY5_9PROT</name>
<dbReference type="InterPro" id="IPR003615">
    <property type="entry name" value="HNH_nuc"/>
</dbReference>
<sequence>MRRNRDRYLQRREDFLGALVGFGLMPADETERKTLENPTGRKRNQDIEIRKDFDPWCLRARALNETLTPFQIGRALFHLQQRRGFKSNRKADKEAKDGKISKGAVETLARMQERHARTLGELFGRPRLEGNLHASTRARLSGEGTKAFYDFYPTRDLILDEFEKIWQVQATYHPTILTREAYDKLYSILSFQRPLKPQPVGRCTLEPETDLRAPWALPSSQRRRLYETLNAMHYRKPGEAAEWLTSEQRDLLAEKALSKKDLTFDDMRKALKFHGDVKFSIESEKRKKIEGDHTAAILANKNLWGKEWRKLPFAEQEAIVELLLGLEPLTDKTPAQVRQVTEAVIEQAASTFSISRGETKTLLTSSDPAVLAHWLSERYGLSYEIAIDVVDANLPDSHQGLGRRANAKVLAELMADDAPVYSEAVVRSGYRDHRATEGQGEVHDRKLPYYGEVLERSVAFGTGDPRDSLEKRVGKIANPTVHVALNQLRKVVNRLMERYGPPSEVVIELARDLPLGAEDKRKLEREQQDNQNANEQREKILNEYGIRNTYVNRLKLRLFEELTRGKATNGQCLLSGEQFGLAKLLSDEIEIDHILPFAQTLDDGFNNKTLVTRRANRDKARRSPYEAFGTSPSGYDWEEIASRAADLPPQKSWRFSPDAMERYENEERDFLERQLNDTKYIARLTRTYLGAIYGGGDEAVKHVWVTPGRLTSDLRSVWGLNRILDGNKPSDEPDAPSRKNRDDHRHHAIDAIVVALTDRAMLKKAADHANLQNSEVSSERMLAALGEPWKGFREDVERHVNAIVVSHKKDHGIEGQLHEDTNYGVVQNPQGDGQKLATRKPIVSFEKHGQLQYIADNRIREELMERTYGLSGADFKQALHDYVNEQKPGRRTNPRRVRVHKPVTESTPLRQIHHGGIGEYQRGVLAGENYCLDIVETPDGKWHCREISRFDANRLKGSDKAEVPGWMEDNPEALLVMRLRKGDMIAVEDVPGEIEYKRVVRLEPSANRVRLARDREAGDYEKRHTDRDDLFSWDFATISKLKARKARLVHVDEAGRVFDPGLRHAGTDCRNIK</sequence>
<dbReference type="NCBIfam" id="TIGR01865">
    <property type="entry name" value="cas_Csn1"/>
    <property type="match status" value="1"/>
</dbReference>
<comment type="caution">
    <text evidence="12">Lacks conserved residue(s) required for the propagation of feature annotation.</text>
</comment>
<organism evidence="15 16">
    <name type="scientific">Hyphomonas pacifica</name>
    <dbReference type="NCBI Taxonomy" id="1280941"/>
    <lineage>
        <taxon>Bacteria</taxon>
        <taxon>Pseudomonadati</taxon>
        <taxon>Pseudomonadota</taxon>
        <taxon>Alphaproteobacteria</taxon>
        <taxon>Hyphomonadales</taxon>
        <taxon>Hyphomonadaceae</taxon>
        <taxon>Hyphomonas</taxon>
    </lineage>
</organism>
<keyword evidence="2 12" id="KW-0540">Nuclease</keyword>
<evidence type="ECO:0000256" key="4">
    <source>
        <dbReference type="ARBA" id="ARBA00022759"/>
    </source>
</evidence>
<comment type="caution">
    <text evidence="15">The sequence shown here is derived from an EMBL/GenBank/DDBJ whole genome shotgun (WGS) entry which is preliminary data.</text>
</comment>
<dbReference type="GO" id="GO:0051607">
    <property type="term" value="P:defense response to virus"/>
    <property type="evidence" value="ECO:0007669"/>
    <property type="project" value="UniProtKB-UniRule"/>
</dbReference>
<accession>A0A062TYY5</accession>